<gene>
    <name evidence="1" type="ORF">SAMN05443639_1211</name>
</gene>
<accession>A0A1I0L706</accession>
<dbReference type="EMBL" id="FOIJ01000021">
    <property type="protein sequence ID" value="SEU35670.1"/>
    <property type="molecule type" value="Genomic_DNA"/>
</dbReference>
<keyword evidence="2" id="KW-1185">Reference proteome</keyword>
<dbReference type="RefSeq" id="WP_093525399.1">
    <property type="nucleotide sequence ID" value="NZ_FOIJ01000021.1"/>
</dbReference>
<evidence type="ECO:0000313" key="2">
    <source>
        <dbReference type="Proteomes" id="UP000199181"/>
    </source>
</evidence>
<proteinExistence type="predicted"/>
<sequence length="125" mass="14250">MYFSADDTLMFALRNLDSAPLGWRNSGDLAGPHAPFTQSRETFAGKPRGQTHQFAWDSEAVWVQKSGMATAVYDPHLVELDLDYNWIHDSNPECFYEGEYGRNRYANFWSSQGYPADLSYQPVCP</sequence>
<dbReference type="AlphaFoldDB" id="A0A1I0L706"/>
<dbReference type="Proteomes" id="UP000199181">
    <property type="component" value="Unassembled WGS sequence"/>
</dbReference>
<evidence type="ECO:0000313" key="1">
    <source>
        <dbReference type="EMBL" id="SEU35670.1"/>
    </source>
</evidence>
<name>A0A1I0L706_9BACT</name>
<protein>
    <submittedName>
        <fullName evidence="1">Uncharacterized protein</fullName>
    </submittedName>
</protein>
<reference evidence="2" key="1">
    <citation type="submission" date="2016-10" db="EMBL/GenBank/DDBJ databases">
        <authorList>
            <person name="Varghese N."/>
            <person name="Submissions S."/>
        </authorList>
    </citation>
    <scope>NUCLEOTIDE SEQUENCE [LARGE SCALE GENOMIC DNA]</scope>
    <source>
        <strain evidence="2">DSM 16858</strain>
    </source>
</reference>
<organism evidence="1 2">
    <name type="scientific">Stigmatella erecta</name>
    <dbReference type="NCBI Taxonomy" id="83460"/>
    <lineage>
        <taxon>Bacteria</taxon>
        <taxon>Pseudomonadati</taxon>
        <taxon>Myxococcota</taxon>
        <taxon>Myxococcia</taxon>
        <taxon>Myxococcales</taxon>
        <taxon>Cystobacterineae</taxon>
        <taxon>Archangiaceae</taxon>
        <taxon>Stigmatella</taxon>
    </lineage>
</organism>